<evidence type="ECO:0000256" key="2">
    <source>
        <dbReference type="ARBA" id="ARBA00005928"/>
    </source>
</evidence>
<evidence type="ECO:0000256" key="4">
    <source>
        <dbReference type="ARBA" id="ARBA00022692"/>
    </source>
</evidence>
<feature type="transmembrane region" description="Helical" evidence="10">
    <location>
        <begin position="484"/>
        <end position="507"/>
    </location>
</feature>
<keyword evidence="4 10" id="KW-0812">Transmembrane</keyword>
<name>A0A9P0GS08_PHACE</name>
<keyword evidence="3 10" id="KW-0444">Lipid biosynthesis</keyword>
<evidence type="ECO:0000256" key="6">
    <source>
        <dbReference type="ARBA" id="ARBA00022989"/>
    </source>
</evidence>
<dbReference type="InterPro" id="IPR033640">
    <property type="entry name" value="FAR_C"/>
</dbReference>
<evidence type="ECO:0000256" key="7">
    <source>
        <dbReference type="ARBA" id="ARBA00023098"/>
    </source>
</evidence>
<evidence type="ECO:0000256" key="3">
    <source>
        <dbReference type="ARBA" id="ARBA00022516"/>
    </source>
</evidence>
<evidence type="ECO:0000313" key="13">
    <source>
        <dbReference type="EMBL" id="CAH1173793.1"/>
    </source>
</evidence>
<dbReference type="Pfam" id="PF03015">
    <property type="entry name" value="Sterile"/>
    <property type="match status" value="1"/>
</dbReference>
<evidence type="ECO:0000256" key="8">
    <source>
        <dbReference type="ARBA" id="ARBA00023136"/>
    </source>
</evidence>
<dbReference type="InterPro" id="IPR013120">
    <property type="entry name" value="FAR_NAD-bd"/>
</dbReference>
<evidence type="ECO:0000313" key="14">
    <source>
        <dbReference type="Proteomes" id="UP001153737"/>
    </source>
</evidence>
<reference evidence="13" key="1">
    <citation type="submission" date="2022-01" db="EMBL/GenBank/DDBJ databases">
        <authorList>
            <person name="King R."/>
        </authorList>
    </citation>
    <scope>NUCLEOTIDE SEQUENCE</scope>
</reference>
<dbReference type="GO" id="GO:0102965">
    <property type="term" value="F:alcohol-forming long-chain fatty acyl-CoA reductase activity"/>
    <property type="evidence" value="ECO:0007669"/>
    <property type="project" value="UniProtKB-EC"/>
</dbReference>
<feature type="transmembrane region" description="Helical" evidence="10">
    <location>
        <begin position="357"/>
        <end position="380"/>
    </location>
</feature>
<dbReference type="PANTHER" id="PTHR11011:SF24">
    <property type="entry name" value="FATTY ACYL-COA REDUCTASE"/>
    <property type="match status" value="1"/>
</dbReference>
<dbReference type="GO" id="GO:0035336">
    <property type="term" value="P:long-chain fatty-acyl-CoA metabolic process"/>
    <property type="evidence" value="ECO:0007669"/>
    <property type="project" value="TreeGrafter"/>
</dbReference>
<dbReference type="GO" id="GO:0016020">
    <property type="term" value="C:membrane"/>
    <property type="evidence" value="ECO:0007669"/>
    <property type="project" value="UniProtKB-SubCell"/>
</dbReference>
<proteinExistence type="inferred from homology"/>
<evidence type="ECO:0000256" key="1">
    <source>
        <dbReference type="ARBA" id="ARBA00004141"/>
    </source>
</evidence>
<keyword evidence="8 10" id="KW-0472">Membrane</keyword>
<evidence type="ECO:0000256" key="5">
    <source>
        <dbReference type="ARBA" id="ARBA00022857"/>
    </source>
</evidence>
<comment type="subcellular location">
    <subcellularLocation>
        <location evidence="1">Membrane</location>
        <topology evidence="1">Multi-pass membrane protein</topology>
    </subcellularLocation>
</comment>
<keyword evidence="10" id="KW-0560">Oxidoreductase</keyword>
<dbReference type="InterPro" id="IPR036291">
    <property type="entry name" value="NAD(P)-bd_dom_sf"/>
</dbReference>
<dbReference type="GO" id="GO:0080019">
    <property type="term" value="F:alcohol-forming very long-chain fatty acyl-CoA reductase activity"/>
    <property type="evidence" value="ECO:0007669"/>
    <property type="project" value="InterPro"/>
</dbReference>
<evidence type="ECO:0000259" key="11">
    <source>
        <dbReference type="Pfam" id="PF03015"/>
    </source>
</evidence>
<dbReference type="CDD" id="cd09071">
    <property type="entry name" value="FAR_C"/>
    <property type="match status" value="1"/>
</dbReference>
<accession>A0A9P0GS08</accession>
<organism evidence="13 14">
    <name type="scientific">Phaedon cochleariae</name>
    <name type="common">Mustard beetle</name>
    <dbReference type="NCBI Taxonomy" id="80249"/>
    <lineage>
        <taxon>Eukaryota</taxon>
        <taxon>Metazoa</taxon>
        <taxon>Ecdysozoa</taxon>
        <taxon>Arthropoda</taxon>
        <taxon>Hexapoda</taxon>
        <taxon>Insecta</taxon>
        <taxon>Pterygota</taxon>
        <taxon>Neoptera</taxon>
        <taxon>Endopterygota</taxon>
        <taxon>Coleoptera</taxon>
        <taxon>Polyphaga</taxon>
        <taxon>Cucujiformia</taxon>
        <taxon>Chrysomeloidea</taxon>
        <taxon>Chrysomelidae</taxon>
        <taxon>Chrysomelinae</taxon>
        <taxon>Chrysomelini</taxon>
        <taxon>Phaedon</taxon>
    </lineage>
</organism>
<evidence type="ECO:0000259" key="12">
    <source>
        <dbReference type="Pfam" id="PF07993"/>
    </source>
</evidence>
<keyword evidence="5 10" id="KW-0521">NADP</keyword>
<dbReference type="InterPro" id="IPR026055">
    <property type="entry name" value="FAR"/>
</dbReference>
<evidence type="ECO:0000256" key="9">
    <source>
        <dbReference type="ARBA" id="ARBA00052530"/>
    </source>
</evidence>
<dbReference type="CDD" id="cd05236">
    <property type="entry name" value="FAR-N_SDR_e"/>
    <property type="match status" value="1"/>
</dbReference>
<dbReference type="GO" id="GO:0005777">
    <property type="term" value="C:peroxisome"/>
    <property type="evidence" value="ECO:0007669"/>
    <property type="project" value="TreeGrafter"/>
</dbReference>
<dbReference type="EMBL" id="OU896712">
    <property type="protein sequence ID" value="CAH1173793.1"/>
    <property type="molecule type" value="Genomic_DNA"/>
</dbReference>
<sequence>MPFLFDQKKSVMSVTQFFEGKSIFITGSSGFIGKVLIEKLLRTCPGIKNIYILIRPKKNKSIQERVKTMFDVPLFDKLKKGNNDVLNKVLGVPGDITQLNLGLGEKDTKTITDNVSIIYHIAASVRFDDFLKIAITTNTRSTREIITLAKQCKTLDVFVYCSTVYCNFEKDVIEEKVYPAKQDWRMAIELAEKYDEMTLQVLTEKCIHPLPNTYTYTKGLTEQLVIDLCTNQIPAIIVRPSIVLPSFEDPIDGWVDNFNGPMTLNLLAGKGLLKVLKADEEIAHDHVFVDNTVKVLLIATWKKSVQADTTIIEVYNNATDVNFSPLFDREVGNKVVSKNPPESYLWYAYTEFIKNPIIFYIGTLFYHLLPALILDSIMYLTGKKPKIFKLYRKVFIANVSLYPFMSKAFNIRTENYLGLEESLMECDKKELSFINSRMPADSTRTVKAIHIIWKGIKQYLMKEKAYATEEEIKRYARIMTFQKMLYFVVKGFIFYLIISKLLVPVIISELNKISSI</sequence>
<dbReference type="Proteomes" id="UP001153737">
    <property type="component" value="Chromosome 6"/>
</dbReference>
<keyword evidence="14" id="KW-1185">Reference proteome</keyword>
<keyword evidence="6 10" id="KW-1133">Transmembrane helix</keyword>
<dbReference type="Gene3D" id="3.40.50.720">
    <property type="entry name" value="NAD(P)-binding Rossmann-like Domain"/>
    <property type="match status" value="1"/>
</dbReference>
<feature type="domain" description="Fatty acyl-CoA reductase C-terminal" evidence="11">
    <location>
        <begin position="366"/>
        <end position="463"/>
    </location>
</feature>
<keyword evidence="7 10" id="KW-0443">Lipid metabolism</keyword>
<dbReference type="EC" id="1.2.1.84" evidence="10"/>
<dbReference type="FunFam" id="3.40.50.720:FF:000143">
    <property type="entry name" value="Fatty acyl-CoA reductase"/>
    <property type="match status" value="1"/>
</dbReference>
<dbReference type="SUPFAM" id="SSF51735">
    <property type="entry name" value="NAD(P)-binding Rossmann-fold domains"/>
    <property type="match status" value="1"/>
</dbReference>
<comment type="catalytic activity">
    <reaction evidence="9 10">
        <text>a long-chain fatty acyl-CoA + 2 NADPH + 2 H(+) = a long-chain primary fatty alcohol + 2 NADP(+) + CoA</text>
        <dbReference type="Rhea" id="RHEA:52716"/>
        <dbReference type="ChEBI" id="CHEBI:15378"/>
        <dbReference type="ChEBI" id="CHEBI:57287"/>
        <dbReference type="ChEBI" id="CHEBI:57783"/>
        <dbReference type="ChEBI" id="CHEBI:58349"/>
        <dbReference type="ChEBI" id="CHEBI:77396"/>
        <dbReference type="ChEBI" id="CHEBI:83139"/>
        <dbReference type="EC" id="1.2.1.84"/>
    </reaction>
</comment>
<protein>
    <recommendedName>
        <fullName evidence="10">Fatty acyl-CoA reductase</fullName>
        <ecNumber evidence="10">1.2.1.84</ecNumber>
    </recommendedName>
</protein>
<comment type="similarity">
    <text evidence="2 10">Belongs to the fatty acyl-CoA reductase family.</text>
</comment>
<feature type="domain" description="Thioester reductase (TE)" evidence="12">
    <location>
        <begin position="25"/>
        <end position="295"/>
    </location>
</feature>
<evidence type="ECO:0000256" key="10">
    <source>
        <dbReference type="RuleBase" id="RU363097"/>
    </source>
</evidence>
<dbReference type="AlphaFoldDB" id="A0A9P0GS08"/>
<dbReference type="PANTHER" id="PTHR11011">
    <property type="entry name" value="MALE STERILITY PROTEIN 2-RELATED"/>
    <property type="match status" value="1"/>
</dbReference>
<gene>
    <name evidence="13" type="ORF">PHAECO_LOCUS10428</name>
</gene>
<comment type="function">
    <text evidence="10">Catalyzes the reduction of fatty acyl-CoA to fatty alcohols.</text>
</comment>
<dbReference type="Pfam" id="PF07993">
    <property type="entry name" value="NAD_binding_4"/>
    <property type="match status" value="1"/>
</dbReference>
<reference evidence="13" key="2">
    <citation type="submission" date="2022-10" db="EMBL/GenBank/DDBJ databases">
        <authorList>
            <consortium name="ENA_rothamsted_submissions"/>
            <consortium name="culmorum"/>
            <person name="King R."/>
        </authorList>
    </citation>
    <scope>NUCLEOTIDE SEQUENCE</scope>
</reference>
<dbReference type="OrthoDB" id="429813at2759"/>